<feature type="compositionally biased region" description="Low complexity" evidence="2">
    <location>
        <begin position="524"/>
        <end position="536"/>
    </location>
</feature>
<evidence type="ECO:0000313" key="5">
    <source>
        <dbReference type="Proteomes" id="UP000325577"/>
    </source>
</evidence>
<accession>A0A5J5BAZ9</accession>
<feature type="compositionally biased region" description="Acidic residues" evidence="2">
    <location>
        <begin position="105"/>
        <end position="131"/>
    </location>
</feature>
<feature type="domain" description="PTC1-like winged helix-turn-helix" evidence="3">
    <location>
        <begin position="181"/>
        <end position="263"/>
    </location>
</feature>
<keyword evidence="1" id="KW-0175">Coiled coil</keyword>
<dbReference type="PANTHER" id="PTHR46740:SF2">
    <property type="entry name" value="PROTEIN DYAD"/>
    <property type="match status" value="1"/>
</dbReference>
<evidence type="ECO:0000256" key="2">
    <source>
        <dbReference type="SAM" id="MobiDB-lite"/>
    </source>
</evidence>
<evidence type="ECO:0000256" key="1">
    <source>
        <dbReference type="SAM" id="Coils"/>
    </source>
</evidence>
<dbReference type="Pfam" id="PF25874">
    <property type="entry name" value="WHD_plant_repro"/>
    <property type="match status" value="1"/>
</dbReference>
<feature type="compositionally biased region" description="Basic and acidic residues" evidence="2">
    <location>
        <begin position="434"/>
        <end position="444"/>
    </location>
</feature>
<evidence type="ECO:0000259" key="3">
    <source>
        <dbReference type="Pfam" id="PF25874"/>
    </source>
</evidence>
<feature type="region of interest" description="Disordered" evidence="2">
    <location>
        <begin position="524"/>
        <end position="550"/>
    </location>
</feature>
<reference evidence="4 5" key="1">
    <citation type="submission" date="2019-09" db="EMBL/GenBank/DDBJ databases">
        <title>A chromosome-level genome assembly of the Chinese tupelo Nyssa sinensis.</title>
        <authorList>
            <person name="Yang X."/>
            <person name="Kang M."/>
            <person name="Yang Y."/>
            <person name="Xiong H."/>
            <person name="Wang M."/>
            <person name="Zhang Z."/>
            <person name="Wang Z."/>
            <person name="Wu H."/>
            <person name="Ma T."/>
            <person name="Liu J."/>
            <person name="Xi Z."/>
        </authorList>
    </citation>
    <scope>NUCLEOTIDE SEQUENCE [LARGE SCALE GENOMIC DNA]</scope>
    <source>
        <strain evidence="4">J267</strain>
        <tissue evidence="4">Leaf</tissue>
    </source>
</reference>
<dbReference type="GO" id="GO:0051177">
    <property type="term" value="P:meiotic sister chromatid cohesion"/>
    <property type="evidence" value="ECO:0007669"/>
    <property type="project" value="InterPro"/>
</dbReference>
<name>A0A5J5BAZ9_9ASTE</name>
<organism evidence="4 5">
    <name type="scientific">Nyssa sinensis</name>
    <dbReference type="NCBI Taxonomy" id="561372"/>
    <lineage>
        <taxon>Eukaryota</taxon>
        <taxon>Viridiplantae</taxon>
        <taxon>Streptophyta</taxon>
        <taxon>Embryophyta</taxon>
        <taxon>Tracheophyta</taxon>
        <taxon>Spermatophyta</taxon>
        <taxon>Magnoliopsida</taxon>
        <taxon>eudicotyledons</taxon>
        <taxon>Gunneridae</taxon>
        <taxon>Pentapetalae</taxon>
        <taxon>asterids</taxon>
        <taxon>Cornales</taxon>
        <taxon>Nyssaceae</taxon>
        <taxon>Nyssa</taxon>
    </lineage>
</organism>
<dbReference type="InterPro" id="IPR059080">
    <property type="entry name" value="WHD_PTC1"/>
</dbReference>
<dbReference type="InterPro" id="IPR044221">
    <property type="entry name" value="DYAD/AMEIOTIC1"/>
</dbReference>
<keyword evidence="5" id="KW-1185">Reference proteome</keyword>
<dbReference type="OrthoDB" id="515863at2759"/>
<feature type="region of interest" description="Disordered" evidence="2">
    <location>
        <begin position="569"/>
        <end position="588"/>
    </location>
</feature>
<protein>
    <recommendedName>
        <fullName evidence="3">PTC1-like winged helix-turn-helix domain-containing protein</fullName>
    </recommendedName>
</protein>
<feature type="coiled-coil region" evidence="1">
    <location>
        <begin position="302"/>
        <end position="349"/>
    </location>
</feature>
<dbReference type="EMBL" id="CM018037">
    <property type="protein sequence ID" value="KAA8539778.1"/>
    <property type="molecule type" value="Genomic_DNA"/>
</dbReference>
<feature type="compositionally biased region" description="Basic and acidic residues" evidence="2">
    <location>
        <begin position="461"/>
        <end position="473"/>
    </location>
</feature>
<sequence length="706" mass="78708">MYPALDEKFVMGPKLAGKVLFREVPSQEFSEKKDLEEFWLVNSASICGFGDVFSNKGTCLSELNSNGMVRWGVRRQVRFIGKHRENHPQSSPSFVEGEEKAKEDGGDEEEDREEDGEEERDDDEEAVTEEVSETKKNSKRKRNNSRLAEKTKKARCEKQRQSKNKTKNNCKQIVLRNPKDRWSAERYKLAEQNLVVVMKAKGAVYGNPILRPELRAEARKRIGDTGLLDHLLKHMAGKVAPGGTERFRRRHNADGAMEYWLESADLVNIRKDAGVHDPYWTPPPGWKPGDCPTQDPICARQLKLLKEEISKIERDMEEMVSKKHFEEEMAKLRREMEEMVSKKQQEESQAIVVSNPCATSQKLDFDTSLLTLKSDLDSSMDPLENCKEQLMVISNFLSGMEEKKRHVMSKVEEGTSRSGSALIVSTESYAEKEKKQLGEAEKGKALAVQQEGEEGSGDQSRAAEKRAAEEKAAKKQRLKSGFRICKPQGTFLWPNMVNNNNNNGNGMLSSQVVVQVEDLFVVPTPPSVSSSTASSPPQQPYHHHPASPVKPLAEKRAVTVTVSTIAKAPTEGPVGDNSYSTTTTTTTDNKKKTTSLINLNDFPTNVEDGFCGTPSSQQTVTTTTVMPRLLRRDMTPREVVKPGGGSGNGNETKYMMGNSKQQQRGCSSSSSSCLSMEVGTWLASGCSPTLHWTTLIVDKLHPSFIV</sequence>
<dbReference type="GO" id="GO:0007131">
    <property type="term" value="P:reciprocal meiotic recombination"/>
    <property type="evidence" value="ECO:0007669"/>
    <property type="project" value="InterPro"/>
</dbReference>
<feature type="region of interest" description="Disordered" evidence="2">
    <location>
        <begin position="83"/>
        <end position="166"/>
    </location>
</feature>
<feature type="compositionally biased region" description="Basic and acidic residues" evidence="2">
    <location>
        <begin position="147"/>
        <end position="160"/>
    </location>
</feature>
<dbReference type="PANTHER" id="PTHR46740">
    <property type="entry name" value="PROTEIN DYAD"/>
    <property type="match status" value="1"/>
</dbReference>
<feature type="region of interest" description="Disordered" evidence="2">
    <location>
        <begin position="434"/>
        <end position="479"/>
    </location>
</feature>
<gene>
    <name evidence="4" type="ORF">F0562_026470</name>
</gene>
<feature type="region of interest" description="Disordered" evidence="2">
    <location>
        <begin position="637"/>
        <end position="669"/>
    </location>
</feature>
<dbReference type="AlphaFoldDB" id="A0A5J5BAZ9"/>
<evidence type="ECO:0000313" key="4">
    <source>
        <dbReference type="EMBL" id="KAA8539778.1"/>
    </source>
</evidence>
<proteinExistence type="predicted"/>
<dbReference type="Proteomes" id="UP000325577">
    <property type="component" value="Linkage Group LG14"/>
</dbReference>